<proteinExistence type="predicted"/>
<organism evidence="3 4">
    <name type="scientific">Azospira oryzae</name>
    <dbReference type="NCBI Taxonomy" id="146939"/>
    <lineage>
        <taxon>Bacteria</taxon>
        <taxon>Pseudomonadati</taxon>
        <taxon>Pseudomonadota</taxon>
        <taxon>Betaproteobacteria</taxon>
        <taxon>Rhodocyclales</taxon>
        <taxon>Rhodocyclaceae</taxon>
        <taxon>Azospira</taxon>
    </lineage>
</organism>
<dbReference type="Proteomes" id="UP000292136">
    <property type="component" value="Unassembled WGS sequence"/>
</dbReference>
<dbReference type="Pfam" id="PF00990">
    <property type="entry name" value="GGDEF"/>
    <property type="match status" value="1"/>
</dbReference>
<dbReference type="InterPro" id="IPR050706">
    <property type="entry name" value="Cyclic-di-GMP_PDE-like"/>
</dbReference>
<dbReference type="SUPFAM" id="SSF55073">
    <property type="entry name" value="Nucleotide cyclase"/>
    <property type="match status" value="1"/>
</dbReference>
<dbReference type="InterPro" id="IPR001633">
    <property type="entry name" value="EAL_dom"/>
</dbReference>
<gene>
    <name evidence="3" type="ORF">EV678_1180</name>
</gene>
<dbReference type="RefSeq" id="WP_130458825.1">
    <property type="nucleotide sequence ID" value="NZ_SHKM01000001.1"/>
</dbReference>
<keyword evidence="4" id="KW-1185">Reference proteome</keyword>
<sequence>MVGAVNDEQALAILYDLALTIGGEVNVAPLMVRTLQRFMYHTGFPVGLWLVEEEGAADGRCRLELAIGDYHLIRRQGESLALPAALVQGGPALFEAGALLAGLALRKPLGVVLRLPVPGQGVILLLGAARPATRLSLPELFSPILERLGRSITLCRSYELEVLHRVEQTAYYDPLTGLPNAILFNNTLHQAVVRARATGRWLALVHLDVDDFRAFNEARGSDLGNRVLVALGQRFGASLQPGELLARIAGDEFMLLLPDLGGWDDVDERIVRTLQTNRTPLEIDGEAVEITFSAGIALLPADSEDGDTLVRHAQMALHQAKQEARGYFRLFDGEQDKRTHARREMLRRLDLAMENKELRLYYQPKVDMPSGRVLGFEALLRWFHPERGMVPPGEFLPVVESSDFIIRLGEWAMREALAQAVSWRRAGLETCISVNIAGRHLQLPDFPERVRHALADVPGARADSLEIEILESSILDDMAHVREVMRACAGMGVRFALDDFGTGYSSLAYLHQLPAATIKIDQFFVRNLFEQREDPAIIQAVVQIAQVFGRELVAEGVEDPEHGMLLVAMGCHIGQGFGIGRPMAAEAVLPWVAGYRARREWTALQGLAWHQGLYELFHLRHEHRQWRERVSARLAERAEAALPAFDACGLSQWLMIAAPGGAPAQVRECFRLLGELAQQARGLEAARQSPAAPATMALLGQMFASSDALLRLLDELGVRLAARAAA</sequence>
<dbReference type="Gene3D" id="3.20.20.450">
    <property type="entry name" value="EAL domain"/>
    <property type="match status" value="1"/>
</dbReference>
<dbReference type="PROSITE" id="PS50883">
    <property type="entry name" value="EAL"/>
    <property type="match status" value="1"/>
</dbReference>
<accession>A0ABY0IRZ9</accession>
<comment type="caution">
    <text evidence="3">The sequence shown here is derived from an EMBL/GenBank/DDBJ whole genome shotgun (WGS) entry which is preliminary data.</text>
</comment>
<name>A0ABY0IRZ9_9RHOO</name>
<reference evidence="3 4" key="1">
    <citation type="submission" date="2019-02" db="EMBL/GenBank/DDBJ databases">
        <title>Genomic Encyclopedia of Type Strains, Phase IV (KMG-IV): sequencing the most valuable type-strain genomes for metagenomic binning, comparative biology and taxonomic classification.</title>
        <authorList>
            <person name="Goeker M."/>
        </authorList>
    </citation>
    <scope>NUCLEOTIDE SEQUENCE [LARGE SCALE GENOMIC DNA]</scope>
    <source>
        <strain evidence="3 4">DSM 21223</strain>
    </source>
</reference>
<dbReference type="InterPro" id="IPR043128">
    <property type="entry name" value="Rev_trsase/Diguanyl_cyclase"/>
</dbReference>
<dbReference type="SMART" id="SM00052">
    <property type="entry name" value="EAL"/>
    <property type="match status" value="1"/>
</dbReference>
<dbReference type="InterPro" id="IPR029787">
    <property type="entry name" value="Nucleotide_cyclase"/>
</dbReference>
<feature type="domain" description="GGDEF" evidence="2">
    <location>
        <begin position="200"/>
        <end position="333"/>
    </location>
</feature>
<feature type="domain" description="EAL" evidence="1">
    <location>
        <begin position="342"/>
        <end position="596"/>
    </location>
</feature>
<dbReference type="PANTHER" id="PTHR33121">
    <property type="entry name" value="CYCLIC DI-GMP PHOSPHODIESTERASE PDEF"/>
    <property type="match status" value="1"/>
</dbReference>
<dbReference type="Gene3D" id="3.30.70.270">
    <property type="match status" value="1"/>
</dbReference>
<dbReference type="Pfam" id="PF00563">
    <property type="entry name" value="EAL"/>
    <property type="match status" value="1"/>
</dbReference>
<evidence type="ECO:0000313" key="3">
    <source>
        <dbReference type="EMBL" id="RZT90366.1"/>
    </source>
</evidence>
<protein>
    <submittedName>
        <fullName evidence="3">Diguanylate cyclase (GGDEF)-like protein</fullName>
    </submittedName>
</protein>
<dbReference type="EMBL" id="SHKM01000001">
    <property type="protein sequence ID" value="RZT90366.1"/>
    <property type="molecule type" value="Genomic_DNA"/>
</dbReference>
<dbReference type="CDD" id="cd01949">
    <property type="entry name" value="GGDEF"/>
    <property type="match status" value="1"/>
</dbReference>
<dbReference type="NCBIfam" id="TIGR00254">
    <property type="entry name" value="GGDEF"/>
    <property type="match status" value="1"/>
</dbReference>
<dbReference type="SMART" id="SM00267">
    <property type="entry name" value="GGDEF"/>
    <property type="match status" value="1"/>
</dbReference>
<evidence type="ECO:0000313" key="4">
    <source>
        <dbReference type="Proteomes" id="UP000292136"/>
    </source>
</evidence>
<dbReference type="PANTHER" id="PTHR33121:SF70">
    <property type="entry name" value="SIGNALING PROTEIN YKOW"/>
    <property type="match status" value="1"/>
</dbReference>
<dbReference type="InterPro" id="IPR035919">
    <property type="entry name" value="EAL_sf"/>
</dbReference>
<evidence type="ECO:0000259" key="2">
    <source>
        <dbReference type="PROSITE" id="PS50887"/>
    </source>
</evidence>
<dbReference type="SUPFAM" id="SSF141868">
    <property type="entry name" value="EAL domain-like"/>
    <property type="match status" value="1"/>
</dbReference>
<dbReference type="CDD" id="cd01948">
    <property type="entry name" value="EAL"/>
    <property type="match status" value="1"/>
</dbReference>
<dbReference type="InterPro" id="IPR000160">
    <property type="entry name" value="GGDEF_dom"/>
</dbReference>
<evidence type="ECO:0000259" key="1">
    <source>
        <dbReference type="PROSITE" id="PS50883"/>
    </source>
</evidence>
<dbReference type="PROSITE" id="PS50887">
    <property type="entry name" value="GGDEF"/>
    <property type="match status" value="1"/>
</dbReference>